<dbReference type="AlphaFoldDB" id="A0A9X9F5X4"/>
<evidence type="ECO:0000259" key="3">
    <source>
        <dbReference type="Pfam" id="PF16729"/>
    </source>
</evidence>
<dbReference type="InterPro" id="IPR031989">
    <property type="entry name" value="DUF5067"/>
</dbReference>
<dbReference type="Pfam" id="PF16729">
    <property type="entry name" value="DUF5067"/>
    <property type="match status" value="1"/>
</dbReference>
<gene>
    <name evidence="4" type="ORF">FC695_15850</name>
</gene>
<reference evidence="4 5" key="1">
    <citation type="journal article" date="2019" name="Environ. Microbiol.">
        <title>An active ?-lactamase is a part of an orchestrated cell wall stress resistance network of Bacillus subtilis and related rhizosphere species.</title>
        <authorList>
            <person name="Bucher T."/>
            <person name="Keren-Paz A."/>
            <person name="Hausser J."/>
            <person name="Olender T."/>
            <person name="Cytryn E."/>
            <person name="Kolodkin-Gal I."/>
        </authorList>
    </citation>
    <scope>NUCLEOTIDE SEQUENCE [LARGE SCALE GENOMIC DNA]</scope>
    <source>
        <strain evidence="4 5">I32</strain>
    </source>
</reference>
<feature type="compositionally biased region" description="Low complexity" evidence="2">
    <location>
        <begin position="1"/>
        <end position="11"/>
    </location>
</feature>
<accession>A0A9X9F5X4</accession>
<evidence type="ECO:0000256" key="2">
    <source>
        <dbReference type="SAM" id="MobiDB-lite"/>
    </source>
</evidence>
<evidence type="ECO:0000313" key="5">
    <source>
        <dbReference type="Proteomes" id="UP000308444"/>
    </source>
</evidence>
<organism evidence="4 5">
    <name type="scientific">Bacillus cereus</name>
    <dbReference type="NCBI Taxonomy" id="1396"/>
    <lineage>
        <taxon>Bacteria</taxon>
        <taxon>Bacillati</taxon>
        <taxon>Bacillota</taxon>
        <taxon>Bacilli</taxon>
        <taxon>Bacillales</taxon>
        <taxon>Bacillaceae</taxon>
        <taxon>Bacillus</taxon>
        <taxon>Bacillus cereus group</taxon>
    </lineage>
</organism>
<dbReference type="InterPro" id="IPR029050">
    <property type="entry name" value="Immunoprotect_excell_Ig-like"/>
</dbReference>
<feature type="non-terminal residue" evidence="4">
    <location>
        <position position="1"/>
    </location>
</feature>
<dbReference type="Proteomes" id="UP000308444">
    <property type="component" value="Unassembled WGS sequence"/>
</dbReference>
<sequence length="165" mass="18133">GNTDTGTSTKENTNKTEEVSTPPEQKTSAYFKNDTLKIDDATIKLTGFEVKEPDSQLGEEKSTLVITYDFTNDSNEPLKPMEPFIECFNATQETEQTIDTLSIAASPQGEKYEKLNEITETDVKPGATVQAVISFEINDISKPITLKATQGLSGKTLGEKIYNLN</sequence>
<feature type="region of interest" description="Disordered" evidence="2">
    <location>
        <begin position="1"/>
        <end position="32"/>
    </location>
</feature>
<dbReference type="Gene3D" id="2.60.40.1240">
    <property type="match status" value="1"/>
</dbReference>
<comment type="caution">
    <text evidence="4">The sequence shown here is derived from an EMBL/GenBank/DDBJ whole genome shotgun (WGS) entry which is preliminary data.</text>
</comment>
<keyword evidence="1" id="KW-0732">Signal</keyword>
<proteinExistence type="predicted"/>
<dbReference type="EMBL" id="SZOH01001002">
    <property type="protein sequence ID" value="TKJ02723.1"/>
    <property type="molecule type" value="Genomic_DNA"/>
</dbReference>
<evidence type="ECO:0000313" key="4">
    <source>
        <dbReference type="EMBL" id="TKJ02723.1"/>
    </source>
</evidence>
<feature type="domain" description="DUF5067" evidence="3">
    <location>
        <begin position="23"/>
        <end position="149"/>
    </location>
</feature>
<protein>
    <submittedName>
        <fullName evidence="4">DUF5067 domain-containing protein</fullName>
    </submittedName>
</protein>
<name>A0A9X9F5X4_BACCE</name>
<evidence type="ECO:0000256" key="1">
    <source>
        <dbReference type="ARBA" id="ARBA00022729"/>
    </source>
</evidence>